<comment type="caution">
    <text evidence="2">The sequence shown here is derived from an EMBL/GenBank/DDBJ whole genome shotgun (WGS) entry which is preliminary data.</text>
</comment>
<evidence type="ECO:0000313" key="2">
    <source>
        <dbReference type="EMBL" id="KAK4493970.1"/>
    </source>
</evidence>
<sequence length="456" mass="51717">MNSLNDTHCMACDTKCPWVPDDLIGSGSRCELELDRIATLSTLKGRTGLSSDVLRQLEPVEGVLDEDGSDYDDEEQVDDHEEEDEDSEEKSDDDEEERDADGEKGSDEDENEDRSTDTKLLTPEEFMVEMRRVIRAEQGQATITKFWPPHTQGLVLEPSTAHPWTPLVAEKQEFINLPNGFSIWDECQKWREAGLNTDILPRFLRMICEIKSDDPSCNHKRLMGPSGHLRSPMMISLHYATDSGIDDLYYGLTFSEDSPCLRFVNRKIGLDGCLVNDVVCYRLTREEQHDPTALREMPYKKVLAASTLAAMDRFHNWLVRWCETKVLISWGRIPARKTIATLRPSHYFAVEGGVPIFGKAHHIAAKFGVDGLQDKLLYIVCHPEAFMRGVSQVIGNYDLNLKDILDILVLRTLVVLRGSFRTARHGRARNWAPPSQGFPQRCSRGVQRVEGKRGRA</sequence>
<feature type="compositionally biased region" description="Basic and acidic residues" evidence="1">
    <location>
        <begin position="447"/>
        <end position="456"/>
    </location>
</feature>
<dbReference type="Proteomes" id="UP001305779">
    <property type="component" value="Unassembled WGS sequence"/>
</dbReference>
<keyword evidence="3" id="KW-1185">Reference proteome</keyword>
<evidence type="ECO:0000313" key="3">
    <source>
        <dbReference type="Proteomes" id="UP001305779"/>
    </source>
</evidence>
<evidence type="ECO:0008006" key="4">
    <source>
        <dbReference type="Google" id="ProtNLM"/>
    </source>
</evidence>
<feature type="region of interest" description="Disordered" evidence="1">
    <location>
        <begin position="431"/>
        <end position="456"/>
    </location>
</feature>
<reference evidence="2 3" key="1">
    <citation type="journal article" date="2023" name="G3 (Bethesda)">
        <title>A chromosome-level genome assembly of Zasmidium syzygii isolated from banana leaves.</title>
        <authorList>
            <person name="van Westerhoven A.C."/>
            <person name="Mehrabi R."/>
            <person name="Talebi R."/>
            <person name="Steentjes M.B.F."/>
            <person name="Corcolon B."/>
            <person name="Chong P.A."/>
            <person name="Kema G.H.J."/>
            <person name="Seidl M.F."/>
        </authorList>
    </citation>
    <scope>NUCLEOTIDE SEQUENCE [LARGE SCALE GENOMIC DNA]</scope>
    <source>
        <strain evidence="2 3">P124</strain>
    </source>
</reference>
<proteinExistence type="predicted"/>
<gene>
    <name evidence="2" type="ORF">PRZ48_015156</name>
</gene>
<feature type="region of interest" description="Disordered" evidence="1">
    <location>
        <begin position="48"/>
        <end position="122"/>
    </location>
</feature>
<feature type="compositionally biased region" description="Acidic residues" evidence="1">
    <location>
        <begin position="63"/>
        <end position="112"/>
    </location>
</feature>
<dbReference type="EMBL" id="JAXOVC010000015">
    <property type="protein sequence ID" value="KAK4493970.1"/>
    <property type="molecule type" value="Genomic_DNA"/>
</dbReference>
<protein>
    <recommendedName>
        <fullName evidence="4">PiggyBac transposable element-derived protein domain-containing protein</fullName>
    </recommendedName>
</protein>
<organism evidence="2 3">
    <name type="scientific">Zasmidium cellare</name>
    <name type="common">Wine cellar mold</name>
    <name type="synonym">Racodium cellare</name>
    <dbReference type="NCBI Taxonomy" id="395010"/>
    <lineage>
        <taxon>Eukaryota</taxon>
        <taxon>Fungi</taxon>
        <taxon>Dikarya</taxon>
        <taxon>Ascomycota</taxon>
        <taxon>Pezizomycotina</taxon>
        <taxon>Dothideomycetes</taxon>
        <taxon>Dothideomycetidae</taxon>
        <taxon>Mycosphaerellales</taxon>
        <taxon>Mycosphaerellaceae</taxon>
        <taxon>Zasmidium</taxon>
    </lineage>
</organism>
<name>A0ABR0DXV4_ZASCE</name>
<accession>A0ABR0DXV4</accession>
<evidence type="ECO:0000256" key="1">
    <source>
        <dbReference type="SAM" id="MobiDB-lite"/>
    </source>
</evidence>